<proteinExistence type="predicted"/>
<protein>
    <submittedName>
        <fullName evidence="1">Uncharacterized protein</fullName>
    </submittedName>
</protein>
<evidence type="ECO:0000313" key="1">
    <source>
        <dbReference type="EMBL" id="PIO40728.1"/>
    </source>
</evidence>
<dbReference type="EMBL" id="KV923084">
    <property type="protein sequence ID" value="PIO40728.1"/>
    <property type="molecule type" value="Genomic_DNA"/>
</dbReference>
<keyword evidence="2" id="KW-1185">Reference proteome</keyword>
<gene>
    <name evidence="1" type="ORF">AB205_0218280</name>
</gene>
<sequence>METRALRLRPPLKSALITSRSVGLPLWLKHSPSLNLGPIKDVRQRILAIIALHHTLRLCSRKVSDCPVLAANTK</sequence>
<name>A0A2G9SKV0_AQUCT</name>
<accession>A0A2G9SKV0</accession>
<dbReference type="Proteomes" id="UP000228934">
    <property type="component" value="Unassembled WGS sequence"/>
</dbReference>
<dbReference type="AlphaFoldDB" id="A0A2G9SKV0"/>
<evidence type="ECO:0000313" key="2">
    <source>
        <dbReference type="Proteomes" id="UP000228934"/>
    </source>
</evidence>
<organism evidence="1 2">
    <name type="scientific">Aquarana catesbeiana</name>
    <name type="common">American bullfrog</name>
    <name type="synonym">Rana catesbeiana</name>
    <dbReference type="NCBI Taxonomy" id="8400"/>
    <lineage>
        <taxon>Eukaryota</taxon>
        <taxon>Metazoa</taxon>
        <taxon>Chordata</taxon>
        <taxon>Craniata</taxon>
        <taxon>Vertebrata</taxon>
        <taxon>Euteleostomi</taxon>
        <taxon>Amphibia</taxon>
        <taxon>Batrachia</taxon>
        <taxon>Anura</taxon>
        <taxon>Neobatrachia</taxon>
        <taxon>Ranoidea</taxon>
        <taxon>Ranidae</taxon>
        <taxon>Aquarana</taxon>
    </lineage>
</organism>
<reference evidence="2" key="1">
    <citation type="journal article" date="2017" name="Nat. Commun.">
        <title>The North American bullfrog draft genome provides insight into hormonal regulation of long noncoding RNA.</title>
        <authorList>
            <person name="Hammond S.A."/>
            <person name="Warren R.L."/>
            <person name="Vandervalk B.P."/>
            <person name="Kucuk E."/>
            <person name="Khan H."/>
            <person name="Gibb E.A."/>
            <person name="Pandoh P."/>
            <person name="Kirk H."/>
            <person name="Zhao Y."/>
            <person name="Jones M."/>
            <person name="Mungall A.J."/>
            <person name="Coope R."/>
            <person name="Pleasance S."/>
            <person name="Moore R.A."/>
            <person name="Holt R.A."/>
            <person name="Round J.M."/>
            <person name="Ohora S."/>
            <person name="Walle B.V."/>
            <person name="Veldhoen N."/>
            <person name="Helbing C.C."/>
            <person name="Birol I."/>
        </authorList>
    </citation>
    <scope>NUCLEOTIDE SEQUENCE [LARGE SCALE GENOMIC DNA]</scope>
</reference>